<organism evidence="2 3">
    <name type="scientific">Solemya pervernicosa gill symbiont</name>
    <dbReference type="NCBI Taxonomy" id="642797"/>
    <lineage>
        <taxon>Bacteria</taxon>
        <taxon>Pseudomonadati</taxon>
        <taxon>Pseudomonadota</taxon>
        <taxon>Gammaproteobacteria</taxon>
        <taxon>sulfur-oxidizing symbionts</taxon>
    </lineage>
</organism>
<keyword evidence="3" id="KW-1185">Reference proteome</keyword>
<dbReference type="InterPro" id="IPR009875">
    <property type="entry name" value="PilZ_domain"/>
</dbReference>
<dbReference type="Proteomes" id="UP000191110">
    <property type="component" value="Unassembled WGS sequence"/>
</dbReference>
<evidence type="ECO:0000313" key="2">
    <source>
        <dbReference type="EMBL" id="OOZ42161.1"/>
    </source>
</evidence>
<gene>
    <name evidence="2" type="ORF">BOW53_00860</name>
</gene>
<dbReference type="EMBL" id="MPRL01000002">
    <property type="protein sequence ID" value="OOZ42161.1"/>
    <property type="molecule type" value="Genomic_DNA"/>
</dbReference>
<comment type="caution">
    <text evidence="2">The sequence shown here is derived from an EMBL/GenBank/DDBJ whole genome shotgun (WGS) entry which is preliminary data.</text>
</comment>
<protein>
    <recommendedName>
        <fullName evidence="1">PilZ domain-containing protein</fullName>
    </recommendedName>
</protein>
<dbReference type="AlphaFoldDB" id="A0A1T2LAP1"/>
<evidence type="ECO:0000259" key="1">
    <source>
        <dbReference type="Pfam" id="PF07238"/>
    </source>
</evidence>
<accession>A0A1T2LAP1</accession>
<dbReference type="Pfam" id="PF07238">
    <property type="entry name" value="PilZ"/>
    <property type="match status" value="1"/>
</dbReference>
<name>A0A1T2LAP1_9GAMM</name>
<proteinExistence type="predicted"/>
<feature type="domain" description="PilZ" evidence="1">
    <location>
        <begin position="109"/>
        <end position="185"/>
    </location>
</feature>
<dbReference type="RefSeq" id="WP_172840046.1">
    <property type="nucleotide sequence ID" value="NZ_MPRL01000002.1"/>
</dbReference>
<evidence type="ECO:0000313" key="3">
    <source>
        <dbReference type="Proteomes" id="UP000191110"/>
    </source>
</evidence>
<dbReference type="GO" id="GO:0035438">
    <property type="term" value="F:cyclic-di-GMP binding"/>
    <property type="evidence" value="ECO:0007669"/>
    <property type="project" value="InterPro"/>
</dbReference>
<sequence length="202" mass="22957">MQDSENKSSADRREFFRLNDSVAIDFRQLQSDELETVRARIHSDQPDRFSVAAKFATSSRTMDMQLRTISKSSPTIAAFLKEVDKKMNILAGLMAVEELTGIDCPSRPVNLSAGGVAFFSANPFNRDDMLEVRLVLFPTQIGIRFIGRVVSSTTDLKDEGEQPYYISVEMDTIRDSDRDLLVKHLLHKQTVELHEQRFPDEV</sequence>
<reference evidence="2 3" key="1">
    <citation type="submission" date="2016-11" db="EMBL/GenBank/DDBJ databases">
        <title>Mixed transmission modes and dynamic genome evolution in an obligate animal-bacterial symbiosis.</title>
        <authorList>
            <person name="Russell S.L."/>
            <person name="Corbett-Detig R.B."/>
            <person name="Cavanaugh C.M."/>
        </authorList>
    </citation>
    <scope>NUCLEOTIDE SEQUENCE [LARGE SCALE GENOMIC DNA]</scope>
    <source>
        <strain evidence="2">Sveles-Q1</strain>
    </source>
</reference>